<organism evidence="2">
    <name type="scientific">Xenorhabdus bovienii str. puntauvense</name>
    <dbReference type="NCBI Taxonomy" id="1398201"/>
    <lineage>
        <taxon>Bacteria</taxon>
        <taxon>Pseudomonadati</taxon>
        <taxon>Pseudomonadota</taxon>
        <taxon>Gammaproteobacteria</taxon>
        <taxon>Enterobacterales</taxon>
        <taxon>Morganellaceae</taxon>
        <taxon>Xenorhabdus</taxon>
    </lineage>
</organism>
<evidence type="ECO:0000313" key="2">
    <source>
        <dbReference type="EMBL" id="CDG95128.1"/>
    </source>
</evidence>
<accession>A0A077NA40</accession>
<keyword evidence="1" id="KW-0732">Signal</keyword>
<dbReference type="InterPro" id="IPR050767">
    <property type="entry name" value="Sel1_AlgK"/>
</dbReference>
<gene>
    <name evidence="2" type="ORF">XBP1_1050019</name>
</gene>
<sequence length="194" mass="22353">MIGFFLKNKKNFIFSLLFLSFTAQSSNMNKHDIPSAIFNYPDDFLSALSIPMPKNENEYFELVNKANAGDQEANWMLAVIQHTVGNYQKASERYNLSISRNDKYKPESMINLGFLFEKENKFSEARSLFERAGESGHFEGYRTLGTNYLNGIGVNQDFNKAKEYYKKASQIGCNECKQFINNWDEIVKLKKSGK</sequence>
<dbReference type="EMBL" id="CBSW010000008">
    <property type="protein sequence ID" value="CDG95128.1"/>
    <property type="molecule type" value="Genomic_DNA"/>
</dbReference>
<dbReference type="PANTHER" id="PTHR11102">
    <property type="entry name" value="SEL-1-LIKE PROTEIN"/>
    <property type="match status" value="1"/>
</dbReference>
<dbReference type="Gene3D" id="1.25.40.10">
    <property type="entry name" value="Tetratricopeptide repeat domain"/>
    <property type="match status" value="1"/>
</dbReference>
<dbReference type="PANTHER" id="PTHR11102:SF147">
    <property type="entry name" value="SEL1L ADAPTOR SUBUNIT OF ERAD E3 UBIQUITIN LIGASE"/>
    <property type="match status" value="1"/>
</dbReference>
<dbReference type="Pfam" id="PF08238">
    <property type="entry name" value="Sel1"/>
    <property type="match status" value="2"/>
</dbReference>
<reference evidence="2" key="1">
    <citation type="submission" date="2013-07" db="EMBL/GenBank/DDBJ databases">
        <title>Sub-species coevolution in mutualistic symbiosis.</title>
        <authorList>
            <person name="Murfin K."/>
            <person name="Klassen J."/>
            <person name="Lee M."/>
            <person name="Forst S."/>
            <person name="Stock P."/>
            <person name="Goodrich-Blair H."/>
        </authorList>
    </citation>
    <scope>NUCLEOTIDE SEQUENCE [LARGE SCALE GENOMIC DNA]</scope>
    <source>
        <strain evidence="2">Puntauvense</strain>
    </source>
</reference>
<dbReference type="InterPro" id="IPR006597">
    <property type="entry name" value="Sel1-like"/>
</dbReference>
<feature type="signal peptide" evidence="1">
    <location>
        <begin position="1"/>
        <end position="25"/>
    </location>
</feature>
<evidence type="ECO:0000256" key="1">
    <source>
        <dbReference type="SAM" id="SignalP"/>
    </source>
</evidence>
<name>A0A077NA40_XENBV</name>
<dbReference type="SUPFAM" id="SSF81901">
    <property type="entry name" value="HCP-like"/>
    <property type="match status" value="1"/>
</dbReference>
<dbReference type="GO" id="GO:0036503">
    <property type="term" value="P:ERAD pathway"/>
    <property type="evidence" value="ECO:0007669"/>
    <property type="project" value="TreeGrafter"/>
</dbReference>
<comment type="caution">
    <text evidence="2">The sequence shown here is derived from an EMBL/GenBank/DDBJ whole genome shotgun (WGS) entry which is preliminary data.</text>
</comment>
<dbReference type="HOGENOM" id="CLU_121000_0_0_6"/>
<proteinExistence type="predicted"/>
<protein>
    <submittedName>
        <fullName evidence="2">Similarities with eukaryotic protein</fullName>
    </submittedName>
</protein>
<dbReference type="Proteomes" id="UP000028511">
    <property type="component" value="Unassembled WGS sequence"/>
</dbReference>
<dbReference type="InterPro" id="IPR011990">
    <property type="entry name" value="TPR-like_helical_dom_sf"/>
</dbReference>
<dbReference type="SMART" id="SM00671">
    <property type="entry name" value="SEL1"/>
    <property type="match status" value="3"/>
</dbReference>
<feature type="chain" id="PRO_5001721466" evidence="1">
    <location>
        <begin position="26"/>
        <end position="194"/>
    </location>
</feature>
<dbReference type="AlphaFoldDB" id="A0A077NA40"/>